<comment type="caution">
    <text evidence="1">The sequence shown here is derived from an EMBL/GenBank/DDBJ whole genome shotgun (WGS) entry which is preliminary data.</text>
</comment>
<accession>A0ABR1LYF8</accession>
<gene>
    <name evidence="1" type="ORF">IWX46DRAFT_583138</name>
</gene>
<evidence type="ECO:0000313" key="2">
    <source>
        <dbReference type="Proteomes" id="UP001365128"/>
    </source>
</evidence>
<organism evidence="1 2">
    <name type="scientific">Phyllosticta citricarpa</name>
    <dbReference type="NCBI Taxonomy" id="55181"/>
    <lineage>
        <taxon>Eukaryota</taxon>
        <taxon>Fungi</taxon>
        <taxon>Dikarya</taxon>
        <taxon>Ascomycota</taxon>
        <taxon>Pezizomycotina</taxon>
        <taxon>Dothideomycetes</taxon>
        <taxon>Dothideomycetes incertae sedis</taxon>
        <taxon>Botryosphaeriales</taxon>
        <taxon>Phyllostictaceae</taxon>
        <taxon>Phyllosticta</taxon>
    </lineage>
</organism>
<keyword evidence="2" id="KW-1185">Reference proteome</keyword>
<dbReference type="Proteomes" id="UP001365128">
    <property type="component" value="Unassembled WGS sequence"/>
</dbReference>
<evidence type="ECO:0000313" key="1">
    <source>
        <dbReference type="EMBL" id="KAK7539115.1"/>
    </source>
</evidence>
<proteinExistence type="predicted"/>
<name>A0ABR1LYF8_9PEZI</name>
<sequence length="204" mass="22662">MLFADFTHQPVVGIWFIFRAGMSGGQAAQHPIGCDARDCFGRTLVRVWSFSEVPGGCLGQRENRRHRAAAVQRLESPQLRIIAGASWSASGGAIASDDVPRPGLHPVEVKPPDGRNFLTTRVRPLPTKPLLMLPHYPDATVAGQHIQLGSNSTREERRALTLRSVDSGKRAHDKASVTKQKLALTWCQTGWYMWRRYLAVNKMP</sequence>
<reference evidence="1 2" key="1">
    <citation type="submission" date="2024-04" db="EMBL/GenBank/DDBJ databases">
        <title>Phyllosticta paracitricarpa is synonymous to the EU quarantine fungus P. citricarpa based on phylogenomic analyses.</title>
        <authorList>
            <consortium name="Lawrence Berkeley National Laboratory"/>
            <person name="Van Ingen-Buijs V.A."/>
            <person name="Van Westerhoven A.C."/>
            <person name="Haridas S."/>
            <person name="Skiadas P."/>
            <person name="Martin F."/>
            <person name="Groenewald J.Z."/>
            <person name="Crous P.W."/>
            <person name="Seidl M.F."/>
        </authorList>
    </citation>
    <scope>NUCLEOTIDE SEQUENCE [LARGE SCALE GENOMIC DNA]</scope>
    <source>
        <strain evidence="1 2">CBS 122670</strain>
    </source>
</reference>
<dbReference type="EMBL" id="JBBPDW010000029">
    <property type="protein sequence ID" value="KAK7539115.1"/>
    <property type="molecule type" value="Genomic_DNA"/>
</dbReference>
<protein>
    <submittedName>
        <fullName evidence="1">Uncharacterized protein</fullName>
    </submittedName>
</protein>